<dbReference type="EMBL" id="JAAGVY010000001">
    <property type="protein sequence ID" value="NEN22117.1"/>
    <property type="molecule type" value="Genomic_DNA"/>
</dbReference>
<accession>A0A7K3WKE2</accession>
<keyword evidence="2" id="KW-1185">Reference proteome</keyword>
<evidence type="ECO:0000313" key="1">
    <source>
        <dbReference type="EMBL" id="NEN22117.1"/>
    </source>
</evidence>
<proteinExistence type="predicted"/>
<gene>
    <name evidence="1" type="ORF">G3O08_01185</name>
</gene>
<comment type="caution">
    <text evidence="1">The sequence shown here is derived from an EMBL/GenBank/DDBJ whole genome shotgun (WGS) entry which is preliminary data.</text>
</comment>
<name>A0A7K3WKE2_9FLAO</name>
<dbReference type="RefSeq" id="WP_163282831.1">
    <property type="nucleotide sequence ID" value="NZ_JAAGVY010000001.1"/>
</dbReference>
<sequence>MNYTELQSFFHHHCKIKLRSGKEVFGVVWKDLPETDKAIYFASYIEHKKLMSQQIATNSDPAKLLKLEIDDILGIEPIVS</sequence>
<reference evidence="1 2" key="1">
    <citation type="submission" date="2020-02" db="EMBL/GenBank/DDBJ databases">
        <title>Out from the shadows clarifying the taxonomy of the family Cryomorphaceae and related taxa by utilizing the GTDB taxonomic framework.</title>
        <authorList>
            <person name="Bowman J.P."/>
        </authorList>
    </citation>
    <scope>NUCLEOTIDE SEQUENCE [LARGE SCALE GENOMIC DNA]</scope>
    <source>
        <strain evidence="1 2">QSSC 1-22</strain>
    </source>
</reference>
<dbReference type="AlphaFoldDB" id="A0A7K3WKE2"/>
<evidence type="ECO:0000313" key="2">
    <source>
        <dbReference type="Proteomes" id="UP000486602"/>
    </source>
</evidence>
<protein>
    <submittedName>
        <fullName evidence="1">Uncharacterized protein</fullName>
    </submittedName>
</protein>
<dbReference type="Proteomes" id="UP000486602">
    <property type="component" value="Unassembled WGS sequence"/>
</dbReference>
<organism evidence="1 2">
    <name type="scientific">Cryomorpha ignava</name>
    <dbReference type="NCBI Taxonomy" id="101383"/>
    <lineage>
        <taxon>Bacteria</taxon>
        <taxon>Pseudomonadati</taxon>
        <taxon>Bacteroidota</taxon>
        <taxon>Flavobacteriia</taxon>
        <taxon>Flavobacteriales</taxon>
        <taxon>Cryomorphaceae</taxon>
        <taxon>Cryomorpha</taxon>
    </lineage>
</organism>